<dbReference type="KEGG" id="dha:DEHA2D06886g"/>
<organism evidence="2 3">
    <name type="scientific">Debaryomyces hansenii (strain ATCC 36239 / CBS 767 / BCRC 21394 / JCM 1990 / NBRC 0083 / IGC 2968)</name>
    <name type="common">Yeast</name>
    <name type="synonym">Torulaspora hansenii</name>
    <dbReference type="NCBI Taxonomy" id="284592"/>
    <lineage>
        <taxon>Eukaryota</taxon>
        <taxon>Fungi</taxon>
        <taxon>Dikarya</taxon>
        <taxon>Ascomycota</taxon>
        <taxon>Saccharomycotina</taxon>
        <taxon>Pichiomycetes</taxon>
        <taxon>Debaryomycetaceae</taxon>
        <taxon>Debaryomyces</taxon>
    </lineage>
</organism>
<dbReference type="GeneID" id="2901760"/>
<dbReference type="InParanoid" id="Q6BSQ9"/>
<name>Q6BSQ9_DEBHA</name>
<evidence type="ECO:0000313" key="2">
    <source>
        <dbReference type="EMBL" id="CAG86905.2"/>
    </source>
</evidence>
<dbReference type="STRING" id="284592.Q6BSQ9"/>
<protein>
    <submittedName>
        <fullName evidence="2">DEHA2D06886p</fullName>
    </submittedName>
</protein>
<dbReference type="VEuPathDB" id="FungiDB:DEHA2D06886g"/>
<evidence type="ECO:0000313" key="3">
    <source>
        <dbReference type="Proteomes" id="UP000000599"/>
    </source>
</evidence>
<dbReference type="AlphaFoldDB" id="Q6BSQ9"/>
<feature type="compositionally biased region" description="Low complexity" evidence="1">
    <location>
        <begin position="291"/>
        <end position="311"/>
    </location>
</feature>
<dbReference type="EMBL" id="CR382136">
    <property type="protein sequence ID" value="CAG86905.2"/>
    <property type="molecule type" value="Genomic_DNA"/>
</dbReference>
<feature type="compositionally biased region" description="Basic residues" evidence="1">
    <location>
        <begin position="1"/>
        <end position="12"/>
    </location>
</feature>
<gene>
    <name evidence="2" type="ordered locus">DEHA2D06886g</name>
</gene>
<sequence length="372" mass="42878">MGHPGRPRRRNKMMPSHQQPSVAQPRQPVKEEPMVQLHDEADLISFRSDALHRFVTNQEYLENVTSKHIQSSKIIPPSSFPSVPKRENVDGEELKKMAQNLKPEEVYFGDLKLMKIKKQLLGEEIDKLKHEKSPYSIDLDREYTYRRENIDKLASLQSRLGTSESFEELETELNSVLEKYESEFNKKYTSISSVHKHSQPINDLTHQTVHVTEAPENYNPRSINSFVSINNNEENNDQSHDNLFGDEVNFNGNRNEMPFIDSFEQPHQSNEFNSNGEPTISNDFTISMVANNNQNMNNDDSNNTNNNNENNSNDDIDQLFNEGNDDPVMGNTNDQEMDDMDELIDFQQADDEIMGGTDFDQDFLSQIDHGME</sequence>
<dbReference type="eggNOG" id="ENOG502ST6B">
    <property type="taxonomic scope" value="Eukaryota"/>
</dbReference>
<feature type="region of interest" description="Disordered" evidence="1">
    <location>
        <begin position="1"/>
        <end position="33"/>
    </location>
</feature>
<dbReference type="OMA" id="ITNHEYI"/>
<dbReference type="OrthoDB" id="4093693at2759"/>
<proteinExistence type="predicted"/>
<dbReference type="HOGENOM" id="CLU_030189_0_0_1"/>
<reference evidence="2 3" key="1">
    <citation type="journal article" date="2004" name="Nature">
        <title>Genome evolution in yeasts.</title>
        <authorList>
            <consortium name="Genolevures"/>
            <person name="Dujon B."/>
            <person name="Sherman D."/>
            <person name="Fischer G."/>
            <person name="Durrens P."/>
            <person name="Casaregola S."/>
            <person name="Lafontaine I."/>
            <person name="de Montigny J."/>
            <person name="Marck C."/>
            <person name="Neuveglise C."/>
            <person name="Talla E."/>
            <person name="Goffard N."/>
            <person name="Frangeul L."/>
            <person name="Aigle M."/>
            <person name="Anthouard V."/>
            <person name="Babour A."/>
            <person name="Barbe V."/>
            <person name="Barnay S."/>
            <person name="Blanchin S."/>
            <person name="Beckerich J.M."/>
            <person name="Beyne E."/>
            <person name="Bleykasten C."/>
            <person name="Boisrame A."/>
            <person name="Boyer J."/>
            <person name="Cattolico L."/>
            <person name="Confanioleri F."/>
            <person name="de Daruvar A."/>
            <person name="Despons L."/>
            <person name="Fabre E."/>
            <person name="Fairhead C."/>
            <person name="Ferry-Dumazet H."/>
            <person name="Groppi A."/>
            <person name="Hantraye F."/>
            <person name="Hennequin C."/>
            <person name="Jauniaux N."/>
            <person name="Joyet P."/>
            <person name="Kachouri R."/>
            <person name="Kerrest A."/>
            <person name="Koszul R."/>
            <person name="Lemaire M."/>
            <person name="Lesur I."/>
            <person name="Ma L."/>
            <person name="Muller H."/>
            <person name="Nicaud J.M."/>
            <person name="Nikolski M."/>
            <person name="Oztas S."/>
            <person name="Ozier-Kalogeropoulos O."/>
            <person name="Pellenz S."/>
            <person name="Potier S."/>
            <person name="Richard G.F."/>
            <person name="Straub M.L."/>
            <person name="Suleau A."/>
            <person name="Swennene D."/>
            <person name="Tekaia F."/>
            <person name="Wesolowski-Louvel M."/>
            <person name="Westhof E."/>
            <person name="Wirth B."/>
            <person name="Zeniou-Meyer M."/>
            <person name="Zivanovic I."/>
            <person name="Bolotin-Fukuhara M."/>
            <person name="Thierry A."/>
            <person name="Bouchier C."/>
            <person name="Caudron B."/>
            <person name="Scarpelli C."/>
            <person name="Gaillardin C."/>
            <person name="Weissenbach J."/>
            <person name="Wincker P."/>
            <person name="Souciet J.L."/>
        </authorList>
    </citation>
    <scope>NUCLEOTIDE SEQUENCE [LARGE SCALE GENOMIC DNA]</scope>
    <source>
        <strain evidence="3">ATCC 36239 / CBS 767 / BCRC 21394 / JCM 1990 / NBRC 0083 / IGC 2968</strain>
    </source>
</reference>
<evidence type="ECO:0000256" key="1">
    <source>
        <dbReference type="SAM" id="MobiDB-lite"/>
    </source>
</evidence>
<keyword evidence="3" id="KW-1185">Reference proteome</keyword>
<feature type="region of interest" description="Disordered" evidence="1">
    <location>
        <begin position="291"/>
        <end position="326"/>
    </location>
</feature>
<dbReference type="RefSeq" id="XP_458761.2">
    <property type="nucleotide sequence ID" value="XM_458761.2"/>
</dbReference>
<dbReference type="Proteomes" id="UP000000599">
    <property type="component" value="Chromosome D"/>
</dbReference>
<accession>Q6BSQ9</accession>